<dbReference type="Gene3D" id="3.30.10.10">
    <property type="entry name" value="Trypsin Inhibitor V, subunit A"/>
    <property type="match status" value="1"/>
</dbReference>
<organism evidence="1 2">
    <name type="scientific">Coccidioides immitis (strain RS)</name>
    <name type="common">Valley fever fungus</name>
    <dbReference type="NCBI Taxonomy" id="246410"/>
    <lineage>
        <taxon>Eukaryota</taxon>
        <taxon>Fungi</taxon>
        <taxon>Dikarya</taxon>
        <taxon>Ascomycota</taxon>
        <taxon>Pezizomycotina</taxon>
        <taxon>Eurotiomycetes</taxon>
        <taxon>Eurotiomycetidae</taxon>
        <taxon>Onygenales</taxon>
        <taxon>Onygenaceae</taxon>
        <taxon>Coccidioides</taxon>
    </lineage>
</organism>
<sequence>MTSRAHLLKPGIKHMSLSLSSSYVALYPEVNIPPSQANKVSFLKLPHQYFTIRTHHVQPPRNMPLVVPEVNENDQAAWAARLMGKKLTQDVSDNVSFAVKDLPKTHRVIKPGYAVTMDYVPDRLNVYLDDSDTVVKVNHG</sequence>
<dbReference type="PANTHER" id="PTHR39600:SF1">
    <property type="entry name" value="PEPTIDASE INHIBITOR I78 FAMILY PROTEIN"/>
    <property type="match status" value="1"/>
</dbReference>
<evidence type="ECO:0000313" key="2">
    <source>
        <dbReference type="Proteomes" id="UP000001261"/>
    </source>
</evidence>
<dbReference type="InterPro" id="IPR021719">
    <property type="entry name" value="Prot_inh_I78"/>
</dbReference>
<gene>
    <name evidence="1" type="ORF">CIMG_10282</name>
</gene>
<dbReference type="AlphaFoldDB" id="A0A0E1RV38"/>
<dbReference type="Proteomes" id="UP000001261">
    <property type="component" value="Unassembled WGS sequence"/>
</dbReference>
<dbReference type="KEGG" id="cim:CIMG_10282"/>
<dbReference type="STRING" id="246410.A0A0E1RV38"/>
<dbReference type="VEuPathDB" id="FungiDB:CIMG_10282"/>
<keyword evidence="2" id="KW-1185">Reference proteome</keyword>
<proteinExistence type="predicted"/>
<dbReference type="EMBL" id="GG704915">
    <property type="protein sequence ID" value="EAS27677.1"/>
    <property type="molecule type" value="Genomic_DNA"/>
</dbReference>
<dbReference type="OrthoDB" id="10013825at2759"/>
<evidence type="ECO:0000313" key="1">
    <source>
        <dbReference type="EMBL" id="EAS27677.1"/>
    </source>
</evidence>
<dbReference type="GeneID" id="4558183"/>
<dbReference type="Pfam" id="PF11720">
    <property type="entry name" value="Inhibitor_I78"/>
    <property type="match status" value="1"/>
</dbReference>
<dbReference type="InParanoid" id="A0A0E1RV38"/>
<protein>
    <submittedName>
        <fullName evidence="1">Uncharacterized protein</fullName>
    </submittedName>
</protein>
<dbReference type="PANTHER" id="PTHR39600">
    <property type="entry name" value="PEPTIDASE INHIBITOR I78 FAMILY PROTEIN"/>
    <property type="match status" value="1"/>
</dbReference>
<name>A0A0E1RV38_COCIM</name>
<dbReference type="OMA" id="TIRTHHV"/>
<dbReference type="RefSeq" id="XP_001239260.1">
    <property type="nucleotide sequence ID" value="XM_001239259.2"/>
</dbReference>
<reference evidence="2" key="2">
    <citation type="journal article" date="2010" name="Genome Res.">
        <title>Population genomic sequencing of Coccidioides fungi reveals recent hybridization and transposon control.</title>
        <authorList>
            <person name="Neafsey D.E."/>
            <person name="Barker B.M."/>
            <person name="Sharpton T.J."/>
            <person name="Stajich J.E."/>
            <person name="Park D.J."/>
            <person name="Whiston E."/>
            <person name="Hung C.-Y."/>
            <person name="McMahan C."/>
            <person name="White J."/>
            <person name="Sykes S."/>
            <person name="Heiman D."/>
            <person name="Young S."/>
            <person name="Zeng Q."/>
            <person name="Abouelleil A."/>
            <person name="Aftuck L."/>
            <person name="Bessette D."/>
            <person name="Brown A."/>
            <person name="FitzGerald M."/>
            <person name="Lui A."/>
            <person name="Macdonald J.P."/>
            <person name="Priest M."/>
            <person name="Orbach M.J."/>
            <person name="Galgiani J.N."/>
            <person name="Kirkland T.N."/>
            <person name="Cole G.T."/>
            <person name="Birren B.W."/>
            <person name="Henn M.R."/>
            <person name="Taylor J.W."/>
            <person name="Rounsley S.D."/>
        </authorList>
    </citation>
    <scope>GENOME REANNOTATION</scope>
    <source>
        <strain evidence="2">RS</strain>
    </source>
</reference>
<reference evidence="2" key="1">
    <citation type="journal article" date="2009" name="Genome Res.">
        <title>Comparative genomic analyses of the human fungal pathogens Coccidioides and their relatives.</title>
        <authorList>
            <person name="Sharpton T.J."/>
            <person name="Stajich J.E."/>
            <person name="Rounsley S.D."/>
            <person name="Gardner M.J."/>
            <person name="Wortman J.R."/>
            <person name="Jordar V.S."/>
            <person name="Maiti R."/>
            <person name="Kodira C.D."/>
            <person name="Neafsey D.E."/>
            <person name="Zeng Q."/>
            <person name="Hung C.-Y."/>
            <person name="McMahan C."/>
            <person name="Muszewska A."/>
            <person name="Grynberg M."/>
            <person name="Mandel M.A."/>
            <person name="Kellner E.M."/>
            <person name="Barker B.M."/>
            <person name="Galgiani J.N."/>
            <person name="Orbach M.J."/>
            <person name="Kirkland T.N."/>
            <person name="Cole G.T."/>
            <person name="Henn M.R."/>
            <person name="Birren B.W."/>
            <person name="Taylor J.W."/>
        </authorList>
    </citation>
    <scope>NUCLEOTIDE SEQUENCE [LARGE SCALE GENOMIC DNA]</scope>
    <source>
        <strain evidence="2">RS</strain>
    </source>
</reference>
<accession>A0A0E1RV38</accession>